<dbReference type="PANTHER" id="PTHR36109:SF2">
    <property type="entry name" value="MEMBRANE PROTEIN"/>
    <property type="match status" value="1"/>
</dbReference>
<dbReference type="OrthoDB" id="290207at2"/>
<name>A0A517YM75_9BACT</name>
<dbReference type="KEGG" id="aagg:ETAA8_64800"/>
<dbReference type="EMBL" id="CP036274">
    <property type="protein sequence ID" value="QDU31327.1"/>
    <property type="molecule type" value="Genomic_DNA"/>
</dbReference>
<dbReference type="AlphaFoldDB" id="A0A517YM75"/>
<dbReference type="InterPro" id="IPR052948">
    <property type="entry name" value="Low_temp-induced_all0457"/>
</dbReference>
<protein>
    <submittedName>
        <fullName evidence="1">Uncharacterized protein</fullName>
    </submittedName>
</protein>
<organism evidence="1 2">
    <name type="scientific">Anatilimnocola aggregata</name>
    <dbReference type="NCBI Taxonomy" id="2528021"/>
    <lineage>
        <taxon>Bacteria</taxon>
        <taxon>Pseudomonadati</taxon>
        <taxon>Planctomycetota</taxon>
        <taxon>Planctomycetia</taxon>
        <taxon>Pirellulales</taxon>
        <taxon>Pirellulaceae</taxon>
        <taxon>Anatilimnocola</taxon>
    </lineage>
</organism>
<accession>A0A517YM75</accession>
<dbReference type="RefSeq" id="WP_145098279.1">
    <property type="nucleotide sequence ID" value="NZ_CP036274.1"/>
</dbReference>
<evidence type="ECO:0000313" key="2">
    <source>
        <dbReference type="Proteomes" id="UP000315017"/>
    </source>
</evidence>
<keyword evidence="2" id="KW-1185">Reference proteome</keyword>
<sequence length="172" mass="17420">MSVTVQTTIVGVFENRSEAEEAVREMKAFGIQESRIGMVLRHANGREYVDPRPADAGTKAVEGAAVGAATGAGVGALWALGIAANILPAIGPVISGGILAAVLASAAGGAATAGLVGALVGLGISEEDAVYYEGELKSGRTLVTVQAPEYAADLYEIIHRHNGVTAHATALR</sequence>
<dbReference type="Proteomes" id="UP000315017">
    <property type="component" value="Chromosome"/>
</dbReference>
<gene>
    <name evidence="1" type="ORF">ETAA8_64800</name>
</gene>
<evidence type="ECO:0000313" key="1">
    <source>
        <dbReference type="EMBL" id="QDU31327.1"/>
    </source>
</evidence>
<proteinExistence type="predicted"/>
<reference evidence="1 2" key="1">
    <citation type="submission" date="2019-02" db="EMBL/GenBank/DDBJ databases">
        <title>Deep-cultivation of Planctomycetes and their phenomic and genomic characterization uncovers novel biology.</title>
        <authorList>
            <person name="Wiegand S."/>
            <person name="Jogler M."/>
            <person name="Boedeker C."/>
            <person name="Pinto D."/>
            <person name="Vollmers J."/>
            <person name="Rivas-Marin E."/>
            <person name="Kohn T."/>
            <person name="Peeters S.H."/>
            <person name="Heuer A."/>
            <person name="Rast P."/>
            <person name="Oberbeckmann S."/>
            <person name="Bunk B."/>
            <person name="Jeske O."/>
            <person name="Meyerdierks A."/>
            <person name="Storesund J.E."/>
            <person name="Kallscheuer N."/>
            <person name="Luecker S."/>
            <person name="Lage O.M."/>
            <person name="Pohl T."/>
            <person name="Merkel B.J."/>
            <person name="Hornburger P."/>
            <person name="Mueller R.-W."/>
            <person name="Bruemmer F."/>
            <person name="Labrenz M."/>
            <person name="Spormann A.M."/>
            <person name="Op den Camp H."/>
            <person name="Overmann J."/>
            <person name="Amann R."/>
            <person name="Jetten M.S.M."/>
            <person name="Mascher T."/>
            <person name="Medema M.H."/>
            <person name="Devos D.P."/>
            <person name="Kaster A.-K."/>
            <person name="Ovreas L."/>
            <person name="Rohde M."/>
            <person name="Galperin M.Y."/>
            <person name="Jogler C."/>
        </authorList>
    </citation>
    <scope>NUCLEOTIDE SEQUENCE [LARGE SCALE GENOMIC DNA]</scope>
    <source>
        <strain evidence="1 2">ETA_A8</strain>
    </source>
</reference>
<dbReference type="PANTHER" id="PTHR36109">
    <property type="entry name" value="MEMBRANE PROTEIN-RELATED"/>
    <property type="match status" value="1"/>
</dbReference>